<evidence type="ECO:0000313" key="1">
    <source>
        <dbReference type="EMBL" id="CAG8949944.1"/>
    </source>
</evidence>
<organism evidence="1 2">
    <name type="scientific">Hymenoscyphus fraxineus</name>
    <dbReference type="NCBI Taxonomy" id="746836"/>
    <lineage>
        <taxon>Eukaryota</taxon>
        <taxon>Fungi</taxon>
        <taxon>Dikarya</taxon>
        <taxon>Ascomycota</taxon>
        <taxon>Pezizomycotina</taxon>
        <taxon>Leotiomycetes</taxon>
        <taxon>Helotiales</taxon>
        <taxon>Helotiaceae</taxon>
        <taxon>Hymenoscyphus</taxon>
    </lineage>
</organism>
<dbReference type="EMBL" id="CAJVRL010000025">
    <property type="protein sequence ID" value="CAG8949944.1"/>
    <property type="molecule type" value="Genomic_DNA"/>
</dbReference>
<dbReference type="Proteomes" id="UP000696280">
    <property type="component" value="Unassembled WGS sequence"/>
</dbReference>
<evidence type="ECO:0000313" key="2">
    <source>
        <dbReference type="Proteomes" id="UP000696280"/>
    </source>
</evidence>
<proteinExistence type="predicted"/>
<comment type="caution">
    <text evidence="1">The sequence shown here is derived from an EMBL/GenBank/DDBJ whole genome shotgun (WGS) entry which is preliminary data.</text>
</comment>
<keyword evidence="2" id="KW-1185">Reference proteome</keyword>
<gene>
    <name evidence="1" type="ORF">HYFRA_00004275</name>
</gene>
<reference evidence="1" key="1">
    <citation type="submission" date="2021-07" db="EMBL/GenBank/DDBJ databases">
        <authorList>
            <person name="Durling M."/>
        </authorList>
    </citation>
    <scope>NUCLEOTIDE SEQUENCE</scope>
</reference>
<accession>A0A9N9KMC0</accession>
<name>A0A9N9KMC0_9HELO</name>
<sequence length="83" mass="8884">MNAKFSGGEVSTALIKALVIHRIGVGEQMIHACLCLRTKIVGHELLATRGLIRQTSIAIATPCNQNTGTSLFAFSEPPALEEH</sequence>
<dbReference type="AlphaFoldDB" id="A0A9N9KMC0"/>
<protein>
    <submittedName>
        <fullName evidence="1">Uncharacterized protein</fullName>
    </submittedName>
</protein>